<dbReference type="PROSITE" id="PS50157">
    <property type="entry name" value="ZINC_FINGER_C2H2_2"/>
    <property type="match status" value="4"/>
</dbReference>
<dbReference type="PANTHER" id="PTHR24406">
    <property type="entry name" value="TRANSCRIPTIONAL REPRESSOR CTCFL-RELATED"/>
    <property type="match status" value="1"/>
</dbReference>
<evidence type="ECO:0000256" key="2">
    <source>
        <dbReference type="ARBA" id="ARBA00022723"/>
    </source>
</evidence>
<evidence type="ECO:0000256" key="7">
    <source>
        <dbReference type="PROSITE-ProRule" id="PRU00042"/>
    </source>
</evidence>
<dbReference type="PROSITE" id="PS00028">
    <property type="entry name" value="ZINC_FINGER_C2H2_1"/>
    <property type="match status" value="3"/>
</dbReference>
<evidence type="ECO:0000256" key="1">
    <source>
        <dbReference type="ARBA" id="ARBA00004123"/>
    </source>
</evidence>
<protein>
    <submittedName>
        <fullName evidence="9">CSON013663 protein</fullName>
    </submittedName>
</protein>
<organism evidence="9">
    <name type="scientific">Culicoides sonorensis</name>
    <name type="common">Biting midge</name>
    <dbReference type="NCBI Taxonomy" id="179676"/>
    <lineage>
        <taxon>Eukaryota</taxon>
        <taxon>Metazoa</taxon>
        <taxon>Ecdysozoa</taxon>
        <taxon>Arthropoda</taxon>
        <taxon>Hexapoda</taxon>
        <taxon>Insecta</taxon>
        <taxon>Pterygota</taxon>
        <taxon>Neoptera</taxon>
        <taxon>Endopterygota</taxon>
        <taxon>Diptera</taxon>
        <taxon>Nematocera</taxon>
        <taxon>Chironomoidea</taxon>
        <taxon>Ceratopogonidae</taxon>
        <taxon>Ceratopogoninae</taxon>
        <taxon>Culicoides</taxon>
        <taxon>Monoculicoides</taxon>
    </lineage>
</organism>
<sequence length="348" mass="41412">MLKSNIRNYKSARKARHKPLYLNNQGGEKTLYCYYCKEYFNRTPDHPNNFINHLKLFHAETNDDGSLTCKHCSHVSKDKIIFRRHFNNHRILDVPNVCQDCGETFREYHLWNSHRKKHPKTKNTFGCYLCGKIYKTKQILIAHLGGTHEQIGRKCKYCLKYILFEQWDEHEKNEKERHQNSIVVICEICAQTFTSKESAANHRRNFHQNKPDVTCNECGKVFRTTSNLAQHRTNTHAEKRFECRFCGYRNSYKYLVHIHIKKKHPSLILHGMPENSVVEHERGTIGLRKLDHRTSKKNQNEEINKSYENIDKVVDSTKQNTDNIDIEYNWPYFIYYGGEMYQSTNFKI</sequence>
<evidence type="ECO:0000256" key="6">
    <source>
        <dbReference type="ARBA" id="ARBA00023242"/>
    </source>
</evidence>
<keyword evidence="6" id="KW-0539">Nucleus</keyword>
<keyword evidence="3" id="KW-0677">Repeat</keyword>
<dbReference type="GO" id="GO:0005634">
    <property type="term" value="C:nucleus"/>
    <property type="evidence" value="ECO:0007669"/>
    <property type="project" value="UniProtKB-SubCell"/>
</dbReference>
<keyword evidence="5" id="KW-0862">Zinc</keyword>
<dbReference type="Pfam" id="PF23225">
    <property type="entry name" value="zf-C2H2_7th_ZNF462"/>
    <property type="match status" value="1"/>
</dbReference>
<dbReference type="EMBL" id="UFQT01000006">
    <property type="protein sequence ID" value="SSX17417.1"/>
    <property type="molecule type" value="Genomic_DNA"/>
</dbReference>
<feature type="domain" description="C2H2-type" evidence="8">
    <location>
        <begin position="96"/>
        <end position="123"/>
    </location>
</feature>
<evidence type="ECO:0000256" key="4">
    <source>
        <dbReference type="ARBA" id="ARBA00022771"/>
    </source>
</evidence>
<dbReference type="SUPFAM" id="SSF57667">
    <property type="entry name" value="beta-beta-alpha zinc fingers"/>
    <property type="match status" value="3"/>
</dbReference>
<dbReference type="Pfam" id="PF00096">
    <property type="entry name" value="zf-C2H2"/>
    <property type="match status" value="1"/>
</dbReference>
<dbReference type="InterPro" id="IPR059059">
    <property type="entry name" value="Znf-C2H2_7th_ZNF462"/>
</dbReference>
<evidence type="ECO:0000313" key="9">
    <source>
        <dbReference type="EMBL" id="SSX17417.1"/>
    </source>
</evidence>
<evidence type="ECO:0000256" key="3">
    <source>
        <dbReference type="ARBA" id="ARBA00022737"/>
    </source>
</evidence>
<gene>
    <name evidence="9" type="primary">CSON013663</name>
</gene>
<dbReference type="VEuPathDB" id="VectorBase:CSON013663"/>
<accession>A0A336LM32</accession>
<keyword evidence="4 7" id="KW-0863">Zinc-finger</keyword>
<proteinExistence type="predicted"/>
<feature type="domain" description="C2H2-type" evidence="8">
    <location>
        <begin position="213"/>
        <end position="241"/>
    </location>
</feature>
<reference evidence="9" key="1">
    <citation type="submission" date="2018-07" db="EMBL/GenBank/DDBJ databases">
        <authorList>
            <person name="Quirk P.G."/>
            <person name="Krulwich T.A."/>
        </authorList>
    </citation>
    <scope>NUCLEOTIDE SEQUENCE</scope>
</reference>
<dbReference type="Gene3D" id="3.30.160.60">
    <property type="entry name" value="Classic Zinc Finger"/>
    <property type="match status" value="2"/>
</dbReference>
<dbReference type="GO" id="GO:0008270">
    <property type="term" value="F:zinc ion binding"/>
    <property type="evidence" value="ECO:0007669"/>
    <property type="project" value="UniProtKB-KW"/>
</dbReference>
<dbReference type="AlphaFoldDB" id="A0A336LM32"/>
<feature type="domain" description="C2H2-type" evidence="8">
    <location>
        <begin position="184"/>
        <end position="212"/>
    </location>
</feature>
<evidence type="ECO:0000259" key="8">
    <source>
        <dbReference type="PROSITE" id="PS50157"/>
    </source>
</evidence>
<keyword evidence="2" id="KW-0479">Metal-binding</keyword>
<dbReference type="InterPro" id="IPR036236">
    <property type="entry name" value="Znf_C2H2_sf"/>
</dbReference>
<comment type="subcellular location">
    <subcellularLocation>
        <location evidence="1">Nucleus</location>
    </subcellularLocation>
</comment>
<name>A0A336LM32_CULSO</name>
<evidence type="ECO:0000256" key="5">
    <source>
        <dbReference type="ARBA" id="ARBA00022833"/>
    </source>
</evidence>
<dbReference type="SMART" id="SM00355">
    <property type="entry name" value="ZnF_C2H2"/>
    <property type="match status" value="7"/>
</dbReference>
<feature type="domain" description="C2H2-type" evidence="8">
    <location>
        <begin position="125"/>
        <end position="148"/>
    </location>
</feature>
<dbReference type="InterPro" id="IPR013087">
    <property type="entry name" value="Znf_C2H2_type"/>
</dbReference>
<dbReference type="InterPro" id="IPR050888">
    <property type="entry name" value="ZnF_C2H2-type_TF"/>
</dbReference>